<protein>
    <submittedName>
        <fullName evidence="1">Uncharacterized protein</fullName>
    </submittedName>
</protein>
<comment type="caution">
    <text evidence="1">The sequence shown here is derived from an EMBL/GenBank/DDBJ whole genome shotgun (WGS) entry which is preliminary data.</text>
</comment>
<reference evidence="1" key="1">
    <citation type="submission" date="2021-02" db="EMBL/GenBank/DDBJ databases">
        <authorList>
            <person name="Nowell W R."/>
        </authorList>
    </citation>
    <scope>NUCLEOTIDE SEQUENCE</scope>
</reference>
<evidence type="ECO:0000313" key="3">
    <source>
        <dbReference type="Proteomes" id="UP000663854"/>
    </source>
</evidence>
<dbReference type="AlphaFoldDB" id="A0A813TAD0"/>
<name>A0A813TAD0_9BILA</name>
<sequence length="90" mass="10621">MAEEQINHLESIIKNWLNNGAQCNSSLKPYTRSLYPTYNPGIRTKRIDHNLHKSKTNKKSNHNQLILSNQSMMIKMCEDFLRHNRELLNI</sequence>
<dbReference type="EMBL" id="CAJNOL010000747">
    <property type="protein sequence ID" value="CAF1186388.1"/>
    <property type="molecule type" value="Genomic_DNA"/>
</dbReference>
<gene>
    <name evidence="2" type="ORF">JXQ802_LOCUS23626</name>
    <name evidence="1" type="ORF">PYM288_LOCUS4896</name>
</gene>
<dbReference type="Proteomes" id="UP000663870">
    <property type="component" value="Unassembled WGS sequence"/>
</dbReference>
<proteinExistence type="predicted"/>
<evidence type="ECO:0000313" key="4">
    <source>
        <dbReference type="Proteomes" id="UP000663870"/>
    </source>
</evidence>
<dbReference type="Proteomes" id="UP000663854">
    <property type="component" value="Unassembled WGS sequence"/>
</dbReference>
<evidence type="ECO:0000313" key="2">
    <source>
        <dbReference type="EMBL" id="CAF1186388.1"/>
    </source>
</evidence>
<evidence type="ECO:0000313" key="1">
    <source>
        <dbReference type="EMBL" id="CAF0806931.1"/>
    </source>
</evidence>
<organism evidence="1 3">
    <name type="scientific">Rotaria sordida</name>
    <dbReference type="NCBI Taxonomy" id="392033"/>
    <lineage>
        <taxon>Eukaryota</taxon>
        <taxon>Metazoa</taxon>
        <taxon>Spiralia</taxon>
        <taxon>Gnathifera</taxon>
        <taxon>Rotifera</taxon>
        <taxon>Eurotatoria</taxon>
        <taxon>Bdelloidea</taxon>
        <taxon>Philodinida</taxon>
        <taxon>Philodinidae</taxon>
        <taxon>Rotaria</taxon>
    </lineage>
</organism>
<accession>A0A813TAD0</accession>
<dbReference type="EMBL" id="CAJNOH010000046">
    <property type="protein sequence ID" value="CAF0806931.1"/>
    <property type="molecule type" value="Genomic_DNA"/>
</dbReference>
<keyword evidence="4" id="KW-1185">Reference proteome</keyword>